<reference evidence="2 3" key="1">
    <citation type="journal article" date="2016" name="Mol. Biol. Evol.">
        <title>Comparative Genomics of Early-Diverging Mushroom-Forming Fungi Provides Insights into the Origins of Lignocellulose Decay Capabilities.</title>
        <authorList>
            <person name="Nagy L.G."/>
            <person name="Riley R."/>
            <person name="Tritt A."/>
            <person name="Adam C."/>
            <person name="Daum C."/>
            <person name="Floudas D."/>
            <person name="Sun H."/>
            <person name="Yadav J.S."/>
            <person name="Pangilinan J."/>
            <person name="Larsson K.H."/>
            <person name="Matsuura K."/>
            <person name="Barry K."/>
            <person name="Labutti K."/>
            <person name="Kuo R."/>
            <person name="Ohm R.A."/>
            <person name="Bhattacharya S.S."/>
            <person name="Shirouzu T."/>
            <person name="Yoshinaga Y."/>
            <person name="Martin F.M."/>
            <person name="Grigoriev I.V."/>
            <person name="Hibbett D.S."/>
        </authorList>
    </citation>
    <scope>NUCLEOTIDE SEQUENCE [LARGE SCALE GENOMIC DNA]</scope>
    <source>
        <strain evidence="2 3">CBS 109695</strain>
    </source>
</reference>
<evidence type="ECO:0000313" key="2">
    <source>
        <dbReference type="EMBL" id="KZP19261.1"/>
    </source>
</evidence>
<organism evidence="2 3">
    <name type="scientific">Athelia psychrophila</name>
    <dbReference type="NCBI Taxonomy" id="1759441"/>
    <lineage>
        <taxon>Eukaryota</taxon>
        <taxon>Fungi</taxon>
        <taxon>Dikarya</taxon>
        <taxon>Basidiomycota</taxon>
        <taxon>Agaricomycotina</taxon>
        <taxon>Agaricomycetes</taxon>
        <taxon>Agaricomycetidae</taxon>
        <taxon>Atheliales</taxon>
        <taxon>Atheliaceae</taxon>
        <taxon>Athelia</taxon>
    </lineage>
</organism>
<accession>A0A166HUV4</accession>
<keyword evidence="3" id="KW-1185">Reference proteome</keyword>
<gene>
    <name evidence="2" type="ORF">FIBSPDRAFT_567880</name>
</gene>
<name>A0A166HUV4_9AGAM</name>
<protein>
    <submittedName>
        <fullName evidence="2">Uncharacterized protein</fullName>
    </submittedName>
</protein>
<dbReference type="AlphaFoldDB" id="A0A166HUV4"/>
<sequence length="102" mass="11134">MPSQGVVPPTPFSAWDGMQHPLFRDVPALSAQTARVNLSASMRRARWSLVAGVWQRPGINSQNGAKTNQPNPNTYIPQSAPASRFQIRPDPQQLPANCSTLV</sequence>
<evidence type="ECO:0000256" key="1">
    <source>
        <dbReference type="SAM" id="MobiDB-lite"/>
    </source>
</evidence>
<dbReference type="EMBL" id="KV417565">
    <property type="protein sequence ID" value="KZP19261.1"/>
    <property type="molecule type" value="Genomic_DNA"/>
</dbReference>
<proteinExistence type="predicted"/>
<feature type="region of interest" description="Disordered" evidence="1">
    <location>
        <begin position="58"/>
        <end position="79"/>
    </location>
</feature>
<evidence type="ECO:0000313" key="3">
    <source>
        <dbReference type="Proteomes" id="UP000076532"/>
    </source>
</evidence>
<dbReference type="Proteomes" id="UP000076532">
    <property type="component" value="Unassembled WGS sequence"/>
</dbReference>